<accession>A0A812TEH7</accession>
<name>A0A812TEH7_9DINO</name>
<dbReference type="Gene3D" id="3.90.550.50">
    <property type="match status" value="1"/>
</dbReference>
<protein>
    <submittedName>
        <fullName evidence="5">HSP70 protein</fullName>
    </submittedName>
</protein>
<dbReference type="InterPro" id="IPR013126">
    <property type="entry name" value="Hsp_70_fam"/>
</dbReference>
<dbReference type="SUPFAM" id="SSF53067">
    <property type="entry name" value="Actin-like ATPase domain"/>
    <property type="match status" value="2"/>
</dbReference>
<keyword evidence="3 4" id="KW-0067">ATP-binding</keyword>
<dbReference type="EMBL" id="CAJNDS010002550">
    <property type="protein sequence ID" value="CAE7523264.1"/>
    <property type="molecule type" value="Genomic_DNA"/>
</dbReference>
<evidence type="ECO:0000256" key="3">
    <source>
        <dbReference type="ARBA" id="ARBA00022840"/>
    </source>
</evidence>
<comment type="caution">
    <text evidence="5">The sequence shown here is derived from an EMBL/GenBank/DDBJ whole genome shotgun (WGS) entry which is preliminary data.</text>
</comment>
<dbReference type="PRINTS" id="PR00301">
    <property type="entry name" value="HEATSHOCK70"/>
</dbReference>
<dbReference type="Proteomes" id="UP000604046">
    <property type="component" value="Unassembled WGS sequence"/>
</dbReference>
<evidence type="ECO:0000256" key="1">
    <source>
        <dbReference type="ARBA" id="ARBA00007381"/>
    </source>
</evidence>
<evidence type="ECO:0000256" key="2">
    <source>
        <dbReference type="ARBA" id="ARBA00022741"/>
    </source>
</evidence>
<evidence type="ECO:0000256" key="4">
    <source>
        <dbReference type="RuleBase" id="RU003322"/>
    </source>
</evidence>
<organism evidence="5 6">
    <name type="scientific">Symbiodinium natans</name>
    <dbReference type="NCBI Taxonomy" id="878477"/>
    <lineage>
        <taxon>Eukaryota</taxon>
        <taxon>Sar</taxon>
        <taxon>Alveolata</taxon>
        <taxon>Dinophyceae</taxon>
        <taxon>Suessiales</taxon>
        <taxon>Symbiodiniaceae</taxon>
        <taxon>Symbiodinium</taxon>
    </lineage>
</organism>
<dbReference type="PANTHER" id="PTHR19375">
    <property type="entry name" value="HEAT SHOCK PROTEIN 70KDA"/>
    <property type="match status" value="1"/>
</dbReference>
<dbReference type="Gene3D" id="3.30.420.40">
    <property type="match status" value="2"/>
</dbReference>
<sequence>MRRTVVTYTGIEEDEDIGAVISVPASFNDKQRQVTKLVAEAANFKVCRIINEPSAAAIAFGLDKQYPERNVVIIDMGGCTTDVNVMTIEDGIFEIKSTAGSGRLGGEDLDARLLEHCLAQVSHEHPDVDLRTRPRPLRRLQTACERAKRTLSHSYQAQIDLEALIDEHDFSCVVTRARFEELVKEHLQHLLRLIQEALKDGGVPKEGIDEVVLVGGCARIPKLQEMVKSFFGKEPKISSEASHDVAKGAAIQAQTLVFRKYCNFQVLTAKLICVKVIGDILATHACFDEVFTRTRCCEASSPVVAGCSCTSLYLREAASFLKQLPGPSIGRADISSWEWRFHSMSRCREKDYAEAIGPNGWQREDLCSQLEMLHYLVFCGLQTSWWEEEGPLRTIFWTEIMRLSIRLLPSTCEGLVTPQEGFHNHQEFEKQYLSDAFQRNISDLRWQRTVPAPQVAGSCPDEPARRPTIHCAVTARLPEDGPSIRAIKATWARDCDSVEVYVASAERVAQSWTRFGLPVRNLAMHYRVLYTHPDQVGDAPSANMSARKKQKTTTNLIRKALAMWHWVGTNLPPSDFVCRFDPDTLFLADRLRRYVREHCLTNTSMVYLGQVQQTMKVWVGDFPDGGAGICLPWRAAQVFAAMLEDRVNKFAEGIEQGPGLPEGCRMVPGHLDDVITGFCFQEMDLLPHHGLVSSLGQTRFNNEPLPRLTGDGRIEHCTGTFADWLKQGRLPDLFQCSSKLSGCSSIAPWCWVNETEAISFHGYKNASELLDAYRYLVAAG</sequence>
<keyword evidence="6" id="KW-1185">Reference proteome</keyword>
<dbReference type="InterPro" id="IPR043129">
    <property type="entry name" value="ATPase_NBD"/>
</dbReference>
<evidence type="ECO:0000313" key="5">
    <source>
        <dbReference type="EMBL" id="CAE7523264.1"/>
    </source>
</evidence>
<proteinExistence type="inferred from homology"/>
<dbReference type="Gene3D" id="3.90.640.10">
    <property type="entry name" value="Actin, Chain A, domain 4"/>
    <property type="match status" value="1"/>
</dbReference>
<dbReference type="AlphaFoldDB" id="A0A812TEH7"/>
<dbReference type="OrthoDB" id="409540at2759"/>
<evidence type="ECO:0000313" key="6">
    <source>
        <dbReference type="Proteomes" id="UP000604046"/>
    </source>
</evidence>
<keyword evidence="2 4" id="KW-0547">Nucleotide-binding</keyword>
<dbReference type="GO" id="GO:0005524">
    <property type="term" value="F:ATP binding"/>
    <property type="evidence" value="ECO:0007669"/>
    <property type="project" value="UniProtKB-KW"/>
</dbReference>
<dbReference type="FunFam" id="3.30.420.40:FF:000028">
    <property type="entry name" value="heat shock 70 kDa protein-like"/>
    <property type="match status" value="1"/>
</dbReference>
<dbReference type="GO" id="GO:0140662">
    <property type="term" value="F:ATP-dependent protein folding chaperone"/>
    <property type="evidence" value="ECO:0007669"/>
    <property type="project" value="InterPro"/>
</dbReference>
<reference evidence="5" key="1">
    <citation type="submission" date="2021-02" db="EMBL/GenBank/DDBJ databases">
        <authorList>
            <person name="Dougan E. K."/>
            <person name="Rhodes N."/>
            <person name="Thang M."/>
            <person name="Chan C."/>
        </authorList>
    </citation>
    <scope>NUCLEOTIDE SEQUENCE</scope>
</reference>
<dbReference type="FunFam" id="3.90.640.10:FF:000010">
    <property type="entry name" value="heat shock 70 kDa protein 14"/>
    <property type="match status" value="1"/>
</dbReference>
<dbReference type="Pfam" id="PF00012">
    <property type="entry name" value="HSP70"/>
    <property type="match status" value="1"/>
</dbReference>
<comment type="similarity">
    <text evidence="1 4">Belongs to the heat shock protein 70 family.</text>
</comment>
<gene>
    <name evidence="5" type="primary">HSP70</name>
    <name evidence="5" type="ORF">SNAT2548_LOCUS29291</name>
</gene>